<dbReference type="AlphaFoldDB" id="A0A8S0Z1A8"/>
<reference evidence="4 5" key="1">
    <citation type="submission" date="2020-04" db="EMBL/GenBank/DDBJ databases">
        <authorList>
            <person name="Wallbank WR R."/>
            <person name="Pardo Diaz C."/>
            <person name="Kozak K."/>
            <person name="Martin S."/>
            <person name="Jiggins C."/>
            <person name="Moest M."/>
            <person name="Warren A I."/>
            <person name="Byers J.R.P. K."/>
            <person name="Montejo-Kovacevich G."/>
            <person name="Yen C E."/>
        </authorList>
    </citation>
    <scope>NUCLEOTIDE SEQUENCE [LARGE SCALE GENOMIC DNA]</scope>
</reference>
<evidence type="ECO:0000313" key="5">
    <source>
        <dbReference type="Proteomes" id="UP000494256"/>
    </source>
</evidence>
<keyword evidence="1" id="KW-0472">Membrane</keyword>
<keyword evidence="1" id="KW-0812">Transmembrane</keyword>
<dbReference type="OrthoDB" id="6928267at2759"/>
<accession>A0A8S0Z1A8</accession>
<keyword evidence="4" id="KW-1185">Reference proteome</keyword>
<evidence type="ECO:0000313" key="2">
    <source>
        <dbReference type="EMBL" id="CAB3224143.1"/>
    </source>
</evidence>
<dbReference type="EMBL" id="CADEBC010000561">
    <property type="protein sequence ID" value="CAB3253455.1"/>
    <property type="molecule type" value="Genomic_DNA"/>
</dbReference>
<feature type="transmembrane region" description="Helical" evidence="1">
    <location>
        <begin position="6"/>
        <end position="26"/>
    </location>
</feature>
<evidence type="ECO:0000313" key="4">
    <source>
        <dbReference type="Proteomes" id="UP000494106"/>
    </source>
</evidence>
<protein>
    <submittedName>
        <fullName evidence="2">Uncharacterized protein</fullName>
    </submittedName>
</protein>
<evidence type="ECO:0000256" key="1">
    <source>
        <dbReference type="SAM" id="Phobius"/>
    </source>
</evidence>
<keyword evidence="1" id="KW-1133">Transmembrane helix</keyword>
<proteinExistence type="predicted"/>
<sequence length="93" mass="10109">MIFVIIAGIILATNFVFLILALVYTLKSKGKDGFTPRLSLAPSILSSQLNGRHSIQPQVAIFQAVVQLNSPNDVQSLEKKQPLEDTTKKGSSL</sequence>
<dbReference type="Proteomes" id="UP000494106">
    <property type="component" value="Unassembled WGS sequence"/>
</dbReference>
<gene>
    <name evidence="3" type="ORF">APLA_LOCUS14117</name>
    <name evidence="2" type="ORF">APLA_LOCUS1737</name>
</gene>
<dbReference type="Proteomes" id="UP000494256">
    <property type="component" value="Unassembled WGS sequence"/>
</dbReference>
<evidence type="ECO:0000313" key="3">
    <source>
        <dbReference type="EMBL" id="CAB3253455.1"/>
    </source>
</evidence>
<comment type="caution">
    <text evidence="2">The sequence shown here is derived from an EMBL/GenBank/DDBJ whole genome shotgun (WGS) entry which is preliminary data.</text>
</comment>
<organism evidence="2 5">
    <name type="scientific">Arctia plantaginis</name>
    <name type="common">Wood tiger moth</name>
    <name type="synonym">Phalaena plantaginis</name>
    <dbReference type="NCBI Taxonomy" id="874455"/>
    <lineage>
        <taxon>Eukaryota</taxon>
        <taxon>Metazoa</taxon>
        <taxon>Ecdysozoa</taxon>
        <taxon>Arthropoda</taxon>
        <taxon>Hexapoda</taxon>
        <taxon>Insecta</taxon>
        <taxon>Pterygota</taxon>
        <taxon>Neoptera</taxon>
        <taxon>Endopterygota</taxon>
        <taxon>Lepidoptera</taxon>
        <taxon>Glossata</taxon>
        <taxon>Ditrysia</taxon>
        <taxon>Noctuoidea</taxon>
        <taxon>Erebidae</taxon>
        <taxon>Arctiinae</taxon>
        <taxon>Arctia</taxon>
    </lineage>
</organism>
<dbReference type="EMBL" id="CADEBD010000171">
    <property type="protein sequence ID" value="CAB3224143.1"/>
    <property type="molecule type" value="Genomic_DNA"/>
</dbReference>
<name>A0A8S0Z1A8_ARCPL</name>